<comment type="caution">
    <text evidence="3">The sequence shown here is derived from an EMBL/GenBank/DDBJ whole genome shotgun (WGS) entry which is preliminary data.</text>
</comment>
<feature type="signal peptide" evidence="2">
    <location>
        <begin position="1"/>
        <end position="17"/>
    </location>
</feature>
<reference evidence="3 4" key="1">
    <citation type="submission" date="2017-07" db="EMBL/GenBank/DDBJ databases">
        <title>Fictibacillus sp. nov. GDSW-R2A3 Genome sequencing and assembly.</title>
        <authorList>
            <person name="Mayilraj S."/>
        </authorList>
    </citation>
    <scope>NUCLEOTIDE SEQUENCE [LARGE SCALE GENOMIC DNA]</scope>
    <source>
        <strain evidence="3 4">GDSW-R2A3</strain>
    </source>
</reference>
<evidence type="ECO:0000313" key="3">
    <source>
        <dbReference type="EMBL" id="OYD57710.1"/>
    </source>
</evidence>
<proteinExistence type="predicted"/>
<dbReference type="RefSeq" id="WP_094253061.1">
    <property type="nucleotide sequence ID" value="NZ_JBHLXL010000001.1"/>
</dbReference>
<feature type="coiled-coil region" evidence="1">
    <location>
        <begin position="77"/>
        <end position="161"/>
    </location>
</feature>
<dbReference type="PROSITE" id="PS51257">
    <property type="entry name" value="PROKAR_LIPOPROTEIN"/>
    <property type="match status" value="1"/>
</dbReference>
<keyword evidence="4" id="KW-1185">Reference proteome</keyword>
<dbReference type="AlphaFoldDB" id="A0A235F8S4"/>
<keyword evidence="1" id="KW-0175">Coiled coil</keyword>
<name>A0A235F8S4_9BACL</name>
<dbReference type="Proteomes" id="UP000215059">
    <property type="component" value="Unassembled WGS sequence"/>
</dbReference>
<accession>A0A235F8S4</accession>
<keyword evidence="2" id="KW-0732">Signal</keyword>
<dbReference type="OrthoDB" id="1953267at2"/>
<evidence type="ECO:0008006" key="5">
    <source>
        <dbReference type="Google" id="ProtNLM"/>
    </source>
</evidence>
<organism evidence="3 4">
    <name type="scientific">Fictibacillus aquaticus</name>
    <dbReference type="NCBI Taxonomy" id="2021314"/>
    <lineage>
        <taxon>Bacteria</taxon>
        <taxon>Bacillati</taxon>
        <taxon>Bacillota</taxon>
        <taxon>Bacilli</taxon>
        <taxon>Bacillales</taxon>
        <taxon>Fictibacillaceae</taxon>
        <taxon>Fictibacillus</taxon>
    </lineage>
</organism>
<sequence>MKRVIFAMITAVMMIFAAGCSEDPVAEDILAYVNDTMPPLGDQEAEVLALYESVTGANYTDDQTMYVTLTEEVIPKYSEFITELEKVELETEELQKLHEDYIEAVQLQHSGMMLAVTALEEQSFEKMDEANQKLNEGREKIRAYQQALKKLAKEHDVTLEKK</sequence>
<gene>
    <name evidence="3" type="ORF">CGZ90_13685</name>
</gene>
<feature type="chain" id="PRO_5012082333" description="Lipoprotein" evidence="2">
    <location>
        <begin position="18"/>
        <end position="162"/>
    </location>
</feature>
<dbReference type="EMBL" id="NOII01000003">
    <property type="protein sequence ID" value="OYD57710.1"/>
    <property type="molecule type" value="Genomic_DNA"/>
</dbReference>
<evidence type="ECO:0000256" key="1">
    <source>
        <dbReference type="SAM" id="Coils"/>
    </source>
</evidence>
<evidence type="ECO:0000256" key="2">
    <source>
        <dbReference type="SAM" id="SignalP"/>
    </source>
</evidence>
<evidence type="ECO:0000313" key="4">
    <source>
        <dbReference type="Proteomes" id="UP000215059"/>
    </source>
</evidence>
<protein>
    <recommendedName>
        <fullName evidence="5">Lipoprotein</fullName>
    </recommendedName>
</protein>